<dbReference type="AlphaFoldDB" id="A0AAN5ICB6"/>
<feature type="non-terminal residue" evidence="2">
    <location>
        <position position="1"/>
    </location>
</feature>
<reference evidence="3" key="1">
    <citation type="submission" date="2022-10" db="EMBL/GenBank/DDBJ databases">
        <title>Genome assembly of Pristionchus species.</title>
        <authorList>
            <person name="Yoshida K."/>
            <person name="Sommer R.J."/>
        </authorList>
    </citation>
    <scope>NUCLEOTIDE SEQUENCE [LARGE SCALE GENOMIC DNA]</scope>
    <source>
        <strain evidence="3">RS5460</strain>
    </source>
</reference>
<gene>
    <name evidence="2" type="ORF">PMAYCL1PPCAC_31167</name>
</gene>
<proteinExistence type="predicted"/>
<evidence type="ECO:0000313" key="2">
    <source>
        <dbReference type="EMBL" id="GMR60972.1"/>
    </source>
</evidence>
<evidence type="ECO:0000313" key="3">
    <source>
        <dbReference type="Proteomes" id="UP001328107"/>
    </source>
</evidence>
<dbReference type="Proteomes" id="UP001328107">
    <property type="component" value="Unassembled WGS sequence"/>
</dbReference>
<keyword evidence="3" id="KW-1185">Reference proteome</keyword>
<dbReference type="EMBL" id="BTRK01000006">
    <property type="protein sequence ID" value="GMR60972.1"/>
    <property type="molecule type" value="Genomic_DNA"/>
</dbReference>
<organism evidence="2 3">
    <name type="scientific">Pristionchus mayeri</name>
    <dbReference type="NCBI Taxonomy" id="1317129"/>
    <lineage>
        <taxon>Eukaryota</taxon>
        <taxon>Metazoa</taxon>
        <taxon>Ecdysozoa</taxon>
        <taxon>Nematoda</taxon>
        <taxon>Chromadorea</taxon>
        <taxon>Rhabditida</taxon>
        <taxon>Rhabditina</taxon>
        <taxon>Diplogasteromorpha</taxon>
        <taxon>Diplogasteroidea</taxon>
        <taxon>Neodiplogasteridae</taxon>
        <taxon>Pristionchus</taxon>
    </lineage>
</organism>
<feature type="non-terminal residue" evidence="2">
    <location>
        <position position="68"/>
    </location>
</feature>
<evidence type="ECO:0000256" key="1">
    <source>
        <dbReference type="SAM" id="MobiDB-lite"/>
    </source>
</evidence>
<feature type="region of interest" description="Disordered" evidence="1">
    <location>
        <begin position="1"/>
        <end position="68"/>
    </location>
</feature>
<name>A0AAN5ICB6_9BILA</name>
<feature type="compositionally biased region" description="Basic and acidic residues" evidence="1">
    <location>
        <begin position="17"/>
        <end position="35"/>
    </location>
</feature>
<accession>A0AAN5ICB6</accession>
<protein>
    <submittedName>
        <fullName evidence="2">Uncharacterized protein</fullName>
    </submittedName>
</protein>
<comment type="caution">
    <text evidence="2">The sequence shown here is derived from an EMBL/GenBank/DDBJ whole genome shotgun (WGS) entry which is preliminary data.</text>
</comment>
<sequence length="68" mass="8184">GRRSRREQQAKIVQLRAKTDSGERRRASRREEKRIYPMAESRPGRRAMSFWRRPQGAEERWGQSIIDD</sequence>